<dbReference type="InterPro" id="IPR009050">
    <property type="entry name" value="Globin-like_sf"/>
</dbReference>
<evidence type="ECO:0000313" key="4">
    <source>
        <dbReference type="Proteomes" id="UP001177023"/>
    </source>
</evidence>
<proteinExistence type="predicted"/>
<dbReference type="Gene3D" id="1.10.490.10">
    <property type="entry name" value="Globins"/>
    <property type="match status" value="1"/>
</dbReference>
<keyword evidence="4" id="KW-1185">Reference proteome</keyword>
<feature type="compositionally biased region" description="Polar residues" evidence="1">
    <location>
        <begin position="207"/>
        <end position="222"/>
    </location>
</feature>
<name>A0AA36G7N7_9BILA</name>
<feature type="compositionally biased region" description="Polar residues" evidence="1">
    <location>
        <begin position="250"/>
        <end position="262"/>
    </location>
</feature>
<dbReference type="SUPFAM" id="SSF46458">
    <property type="entry name" value="Globin-like"/>
    <property type="match status" value="1"/>
</dbReference>
<feature type="region of interest" description="Disordered" evidence="1">
    <location>
        <begin position="1"/>
        <end position="53"/>
    </location>
</feature>
<feature type="non-terminal residue" evidence="3">
    <location>
        <position position="273"/>
    </location>
</feature>
<evidence type="ECO:0000256" key="1">
    <source>
        <dbReference type="SAM" id="MobiDB-lite"/>
    </source>
</evidence>
<dbReference type="CDD" id="cd01040">
    <property type="entry name" value="Mb-like"/>
    <property type="match status" value="1"/>
</dbReference>
<reference evidence="3" key="1">
    <citation type="submission" date="2023-06" db="EMBL/GenBank/DDBJ databases">
        <authorList>
            <person name="Delattre M."/>
        </authorList>
    </citation>
    <scope>NUCLEOTIDE SEQUENCE</scope>
    <source>
        <strain evidence="3">AF72</strain>
    </source>
</reference>
<dbReference type="InterPro" id="IPR000971">
    <property type="entry name" value="Globin"/>
</dbReference>
<feature type="compositionally biased region" description="Low complexity" evidence="1">
    <location>
        <begin position="35"/>
        <end position="47"/>
    </location>
</feature>
<evidence type="ECO:0000259" key="2">
    <source>
        <dbReference type="PROSITE" id="PS01033"/>
    </source>
</evidence>
<dbReference type="InterPro" id="IPR044399">
    <property type="entry name" value="Mb-like_M"/>
</dbReference>
<sequence length="273" mass="30125">MGNNKSTEAGKDERDKKPRIGSLPEDKNDRRSGAKRSAQSARASMSSQGNRKPVLNAAQRTIIKYCLDNAKEDIGDRILRRAVERKEEFRSFMDNLPREQRIQVADGLKRFLRDICENLMDSENIEKKAGDFGATHVQYRVVGFKPDYFVCTADAVTTECTFLDAATHGASETAAAWSQLTSFVFSAVRDGYYQRLREHRKASSAFRNRQSFDVSTDGSTNNEDSRRSASPNDGSGGSSGPSNSGAGGSQQDLDVQCSSQEIPSHFLCPPSAY</sequence>
<dbReference type="AlphaFoldDB" id="A0AA36G7N7"/>
<gene>
    <name evidence="3" type="ORF">MSPICULIGERA_LOCUS16958</name>
</gene>
<comment type="caution">
    <text evidence="3">The sequence shown here is derived from an EMBL/GenBank/DDBJ whole genome shotgun (WGS) entry which is preliminary data.</text>
</comment>
<accession>A0AA36G7N7</accession>
<feature type="compositionally biased region" description="Basic and acidic residues" evidence="1">
    <location>
        <begin position="8"/>
        <end position="32"/>
    </location>
</feature>
<dbReference type="EMBL" id="CATQJA010002654">
    <property type="protein sequence ID" value="CAJ0578716.1"/>
    <property type="molecule type" value="Genomic_DNA"/>
</dbReference>
<dbReference type="InterPro" id="IPR012292">
    <property type="entry name" value="Globin/Proto"/>
</dbReference>
<dbReference type="Proteomes" id="UP001177023">
    <property type="component" value="Unassembled WGS sequence"/>
</dbReference>
<protein>
    <recommendedName>
        <fullName evidence="2">Globin domain-containing protein</fullName>
    </recommendedName>
</protein>
<feature type="domain" description="Globin" evidence="2">
    <location>
        <begin position="54"/>
        <end position="193"/>
    </location>
</feature>
<feature type="region of interest" description="Disordered" evidence="1">
    <location>
        <begin position="207"/>
        <end position="273"/>
    </location>
</feature>
<dbReference type="GO" id="GO:0019825">
    <property type="term" value="F:oxygen binding"/>
    <property type="evidence" value="ECO:0007669"/>
    <property type="project" value="InterPro"/>
</dbReference>
<organism evidence="3 4">
    <name type="scientific">Mesorhabditis spiculigera</name>
    <dbReference type="NCBI Taxonomy" id="96644"/>
    <lineage>
        <taxon>Eukaryota</taxon>
        <taxon>Metazoa</taxon>
        <taxon>Ecdysozoa</taxon>
        <taxon>Nematoda</taxon>
        <taxon>Chromadorea</taxon>
        <taxon>Rhabditida</taxon>
        <taxon>Rhabditina</taxon>
        <taxon>Rhabditomorpha</taxon>
        <taxon>Rhabditoidea</taxon>
        <taxon>Rhabditidae</taxon>
        <taxon>Mesorhabditinae</taxon>
        <taxon>Mesorhabditis</taxon>
    </lineage>
</organism>
<dbReference type="PROSITE" id="PS01033">
    <property type="entry name" value="GLOBIN"/>
    <property type="match status" value="1"/>
</dbReference>
<evidence type="ECO:0000313" key="3">
    <source>
        <dbReference type="EMBL" id="CAJ0578716.1"/>
    </source>
</evidence>
<dbReference type="GO" id="GO:0020037">
    <property type="term" value="F:heme binding"/>
    <property type="evidence" value="ECO:0007669"/>
    <property type="project" value="InterPro"/>
</dbReference>